<proteinExistence type="inferred from homology"/>
<dbReference type="InterPro" id="IPR013149">
    <property type="entry name" value="ADH-like_C"/>
</dbReference>
<evidence type="ECO:0000256" key="1">
    <source>
        <dbReference type="ARBA" id="ARBA00023002"/>
    </source>
</evidence>
<dbReference type="Pfam" id="PF08240">
    <property type="entry name" value="ADH_N"/>
    <property type="match status" value="1"/>
</dbReference>
<comment type="caution">
    <text evidence="4">The sequence shown here is derived from an EMBL/GenBank/DDBJ whole genome shotgun (WGS) entry which is preliminary data.</text>
</comment>
<organism evidence="4 5">
    <name type="scientific">Shivajiella indica</name>
    <dbReference type="NCBI Taxonomy" id="872115"/>
    <lineage>
        <taxon>Bacteria</taxon>
        <taxon>Pseudomonadati</taxon>
        <taxon>Bacteroidota</taxon>
        <taxon>Cytophagia</taxon>
        <taxon>Cytophagales</taxon>
        <taxon>Cyclobacteriaceae</taxon>
        <taxon>Shivajiella</taxon>
    </lineage>
</organism>
<sequence length="344" mass="37002">MSDKSVAVVNYAEPKGSVELREIPIPEIGEEDILLEVENVGVCGSDLHQWTSDHSWPVNYPVVLGHEFGGKIAALGSRVKGWKVGERVVSETAAVIDSLNPMSRTGLYNLDPTRKGFGYGVNGAMTRFVRVPSRCLHHVPEQLGFEEACLTEPCSVAYNAVVGNSNVKPGDRVLIIGPGTIGILCAAVARLCGAEVGILGLEKDKSRLEIAKGYGCDPLIGDAAMEWSKKRDGLGADLIVDAAGVSPTLKIAMDLVRPNGQITKVGWGPQPCNFSLDPIVQKNVRLQGSFSHNWPIWEKVIGLLASGALNVKPIIGGVWPITEWKKAFELMHEGKVVKSVLKPV</sequence>
<evidence type="ECO:0000313" key="5">
    <source>
        <dbReference type="Proteomes" id="UP001597414"/>
    </source>
</evidence>
<dbReference type="EMBL" id="JBHUIV010000002">
    <property type="protein sequence ID" value="MFD2200087.1"/>
    <property type="molecule type" value="Genomic_DNA"/>
</dbReference>
<dbReference type="InterPro" id="IPR002328">
    <property type="entry name" value="ADH_Zn_CS"/>
</dbReference>
<dbReference type="RefSeq" id="WP_380799634.1">
    <property type="nucleotide sequence ID" value="NZ_JBHUIV010000002.1"/>
</dbReference>
<keyword evidence="1" id="KW-0560">Oxidoreductase</keyword>
<reference evidence="5" key="1">
    <citation type="journal article" date="2019" name="Int. J. Syst. Evol. Microbiol.">
        <title>The Global Catalogue of Microorganisms (GCM) 10K type strain sequencing project: providing services to taxonomists for standard genome sequencing and annotation.</title>
        <authorList>
            <consortium name="The Broad Institute Genomics Platform"/>
            <consortium name="The Broad Institute Genome Sequencing Center for Infectious Disease"/>
            <person name="Wu L."/>
            <person name="Ma J."/>
        </authorList>
    </citation>
    <scope>NUCLEOTIDE SEQUENCE [LARGE SCALE GENOMIC DNA]</scope>
    <source>
        <strain evidence="5">KCTC 19812</strain>
    </source>
</reference>
<dbReference type="PROSITE" id="PS00059">
    <property type="entry name" value="ADH_ZINC"/>
    <property type="match status" value="1"/>
</dbReference>
<evidence type="ECO:0000259" key="3">
    <source>
        <dbReference type="SMART" id="SM00829"/>
    </source>
</evidence>
<feature type="domain" description="Enoyl reductase (ER)" evidence="3">
    <location>
        <begin position="16"/>
        <end position="341"/>
    </location>
</feature>
<dbReference type="SUPFAM" id="SSF51735">
    <property type="entry name" value="NAD(P)-binding Rossmann-fold domains"/>
    <property type="match status" value="1"/>
</dbReference>
<dbReference type="Proteomes" id="UP001597414">
    <property type="component" value="Unassembled WGS sequence"/>
</dbReference>
<dbReference type="InterPro" id="IPR013154">
    <property type="entry name" value="ADH-like_N"/>
</dbReference>
<dbReference type="PANTHER" id="PTHR43189:SF1">
    <property type="entry name" value="ZINC-TYPE ALCOHOL DEHYDROGENASE-LIKE PROTEIN C1198.01"/>
    <property type="match status" value="1"/>
</dbReference>
<dbReference type="InterPro" id="IPR020843">
    <property type="entry name" value="ER"/>
</dbReference>
<dbReference type="InterPro" id="IPR036291">
    <property type="entry name" value="NAD(P)-bd_dom_sf"/>
</dbReference>
<dbReference type="SUPFAM" id="SSF50129">
    <property type="entry name" value="GroES-like"/>
    <property type="match status" value="1"/>
</dbReference>
<dbReference type="Gene3D" id="3.40.50.720">
    <property type="entry name" value="NAD(P)-binding Rossmann-like Domain"/>
    <property type="match status" value="1"/>
</dbReference>
<name>A0ABW5B1Y9_9BACT</name>
<comment type="similarity">
    <text evidence="2">Belongs to the zinc-containing alcohol dehydrogenase family.</text>
</comment>
<keyword evidence="2" id="KW-0862">Zinc</keyword>
<accession>A0ABW5B1Y9</accession>
<keyword evidence="5" id="KW-1185">Reference proteome</keyword>
<dbReference type="CDD" id="cd08258">
    <property type="entry name" value="Zn_ADH4"/>
    <property type="match status" value="1"/>
</dbReference>
<dbReference type="Gene3D" id="3.90.180.10">
    <property type="entry name" value="Medium-chain alcohol dehydrogenases, catalytic domain"/>
    <property type="match status" value="1"/>
</dbReference>
<evidence type="ECO:0000313" key="4">
    <source>
        <dbReference type="EMBL" id="MFD2200087.1"/>
    </source>
</evidence>
<keyword evidence="2" id="KW-0479">Metal-binding</keyword>
<gene>
    <name evidence="4" type="ORF">ACFSKV_00820</name>
</gene>
<dbReference type="InterPro" id="IPR011032">
    <property type="entry name" value="GroES-like_sf"/>
</dbReference>
<dbReference type="Pfam" id="PF00107">
    <property type="entry name" value="ADH_zinc_N"/>
    <property type="match status" value="1"/>
</dbReference>
<evidence type="ECO:0000256" key="2">
    <source>
        <dbReference type="RuleBase" id="RU361277"/>
    </source>
</evidence>
<comment type="cofactor">
    <cofactor evidence="2">
        <name>Zn(2+)</name>
        <dbReference type="ChEBI" id="CHEBI:29105"/>
    </cofactor>
</comment>
<dbReference type="SMART" id="SM00829">
    <property type="entry name" value="PKS_ER"/>
    <property type="match status" value="1"/>
</dbReference>
<protein>
    <submittedName>
        <fullName evidence="4">Zinc-binding dehydrogenase</fullName>
    </submittedName>
</protein>
<dbReference type="PANTHER" id="PTHR43189">
    <property type="entry name" value="ZINC-TYPE ALCOHOL DEHYDROGENASE-LIKE PROTEIN C1198.01-RELATED"/>
    <property type="match status" value="1"/>
</dbReference>